<dbReference type="Pfam" id="PF00789">
    <property type="entry name" value="UBX"/>
    <property type="match status" value="1"/>
</dbReference>
<dbReference type="CDD" id="cd17075">
    <property type="entry name" value="UBX1_UBXN9"/>
    <property type="match status" value="1"/>
</dbReference>
<dbReference type="SUPFAM" id="SSF54236">
    <property type="entry name" value="Ubiquitin-like"/>
    <property type="match status" value="2"/>
</dbReference>
<dbReference type="Ensembl" id="ENSOSIT00000009919.1">
    <property type="protein sequence ID" value="ENSOSIP00000009304.1"/>
    <property type="gene ID" value="ENSOSIG00000005917.1"/>
</dbReference>
<dbReference type="FunFam" id="3.10.20.90:FF:000204">
    <property type="entry name" value="tether containing UBX domain for GLUT4"/>
    <property type="match status" value="1"/>
</dbReference>
<organism evidence="3 4">
    <name type="scientific">Oryzias sinensis</name>
    <name type="common">Chinese medaka</name>
    <dbReference type="NCBI Taxonomy" id="183150"/>
    <lineage>
        <taxon>Eukaryota</taxon>
        <taxon>Metazoa</taxon>
        <taxon>Chordata</taxon>
        <taxon>Craniata</taxon>
        <taxon>Vertebrata</taxon>
        <taxon>Euteleostomi</taxon>
        <taxon>Actinopterygii</taxon>
        <taxon>Neopterygii</taxon>
        <taxon>Teleostei</taxon>
        <taxon>Neoteleostei</taxon>
        <taxon>Acanthomorphata</taxon>
        <taxon>Ovalentaria</taxon>
        <taxon>Atherinomorphae</taxon>
        <taxon>Beloniformes</taxon>
        <taxon>Adrianichthyidae</taxon>
        <taxon>Oryziinae</taxon>
        <taxon>Oryzias</taxon>
    </lineage>
</organism>
<dbReference type="GO" id="GO:0005634">
    <property type="term" value="C:nucleus"/>
    <property type="evidence" value="ECO:0007669"/>
    <property type="project" value="TreeGrafter"/>
</dbReference>
<dbReference type="CDD" id="cd16118">
    <property type="entry name" value="UBX2_UBXN9"/>
    <property type="match status" value="1"/>
</dbReference>
<reference evidence="3" key="1">
    <citation type="submission" date="2025-08" db="UniProtKB">
        <authorList>
            <consortium name="Ensembl"/>
        </authorList>
    </citation>
    <scope>IDENTIFICATION</scope>
</reference>
<protein>
    <submittedName>
        <fullName evidence="3">ASPSCR1 tether for SLC2A4, UBX domain containing</fullName>
    </submittedName>
</protein>
<dbReference type="GO" id="GO:0007165">
    <property type="term" value="P:signal transduction"/>
    <property type="evidence" value="ECO:0007669"/>
    <property type="project" value="InterPro"/>
</dbReference>
<dbReference type="InterPro" id="IPR001012">
    <property type="entry name" value="UBX_dom"/>
</dbReference>
<dbReference type="PROSITE" id="PS50898">
    <property type="entry name" value="RBD"/>
    <property type="match status" value="1"/>
</dbReference>
<feature type="compositionally biased region" description="Basic and acidic residues" evidence="1">
    <location>
        <begin position="475"/>
        <end position="486"/>
    </location>
</feature>
<dbReference type="GO" id="GO:0042593">
    <property type="term" value="P:glucose homeostasis"/>
    <property type="evidence" value="ECO:0007669"/>
    <property type="project" value="TreeGrafter"/>
</dbReference>
<dbReference type="CDD" id="cd16105">
    <property type="entry name" value="Ubl_ASPSCR1_like"/>
    <property type="match status" value="1"/>
</dbReference>
<feature type="compositionally biased region" description="Low complexity" evidence="1">
    <location>
        <begin position="197"/>
        <end position="214"/>
    </location>
</feature>
<dbReference type="GO" id="GO:0005737">
    <property type="term" value="C:cytoplasm"/>
    <property type="evidence" value="ECO:0007669"/>
    <property type="project" value="TreeGrafter"/>
</dbReference>
<feature type="compositionally biased region" description="Polar residues" evidence="1">
    <location>
        <begin position="463"/>
        <end position="474"/>
    </location>
</feature>
<dbReference type="InterPro" id="IPR029071">
    <property type="entry name" value="Ubiquitin-like_domsf"/>
</dbReference>
<dbReference type="PANTHER" id="PTHR46467">
    <property type="entry name" value="TETHER CONTAINING UBX DOMAIN FOR GLUT4"/>
    <property type="match status" value="1"/>
</dbReference>
<dbReference type="GeneTree" id="ENSGT00940000156853"/>
<keyword evidence="4" id="KW-1185">Reference proteome</keyword>
<accession>A0A8C7X7Q3</accession>
<feature type="domain" description="RBD" evidence="2">
    <location>
        <begin position="6"/>
        <end position="75"/>
    </location>
</feature>
<name>A0A8C7X7Q3_9TELE</name>
<dbReference type="GO" id="GO:0012506">
    <property type="term" value="C:vesicle membrane"/>
    <property type="evidence" value="ECO:0007669"/>
    <property type="project" value="TreeGrafter"/>
</dbReference>
<proteinExistence type="predicted"/>
<evidence type="ECO:0000313" key="3">
    <source>
        <dbReference type="Ensembl" id="ENSOSIP00000009304.1"/>
    </source>
</evidence>
<feature type="compositionally biased region" description="Polar residues" evidence="1">
    <location>
        <begin position="252"/>
        <end position="266"/>
    </location>
</feature>
<feature type="compositionally biased region" description="Gly residues" evidence="1">
    <location>
        <begin position="220"/>
        <end position="234"/>
    </location>
</feature>
<evidence type="ECO:0000313" key="4">
    <source>
        <dbReference type="Proteomes" id="UP000694383"/>
    </source>
</evidence>
<dbReference type="AlphaFoldDB" id="A0A8C7X7Q3"/>
<dbReference type="GO" id="GO:0006886">
    <property type="term" value="P:intracellular protein transport"/>
    <property type="evidence" value="ECO:0007669"/>
    <property type="project" value="TreeGrafter"/>
</dbReference>
<dbReference type="Pfam" id="PF11470">
    <property type="entry name" value="TUG-UBL1"/>
    <property type="match status" value="1"/>
</dbReference>
<dbReference type="InterPro" id="IPR059238">
    <property type="entry name" value="UBX1_UBXN9"/>
</dbReference>
<evidence type="ECO:0000256" key="1">
    <source>
        <dbReference type="SAM" id="MobiDB-lite"/>
    </source>
</evidence>
<dbReference type="InterPro" id="IPR021569">
    <property type="entry name" value="TUG-UBL1"/>
</dbReference>
<dbReference type="Proteomes" id="UP000694383">
    <property type="component" value="Unplaced"/>
</dbReference>
<sequence>MAASGSTVTVLTPNGRRQAVKVTPNSPLLQVLEEVCGKNGFNPDEYGLKFQRTVLDLTRPWRFANLPNNAKLEMVTSSRKQAAAESQVRVALQMEDGSRLQDSFGCGRSLWELITHFSSIREADLSGSGSTPVCVYMRDEVSGEEALKKTSLKSLGLTGGSAIIRANLLCLIPLRHPRKVPHLPQSPPLAQEEEEQAGPSEASSQPSSSVAPMAPFVPFSGGGQRLGGPGGGTGFPAVVESPKAKKAKGSDGPSTKHSSGFSSSRLQPVDREPLIYHLDSRPHQAQDLGDLPDEFFEVTVDDVRKRFAQLKSERKLMEEAPLMTKSLREAQMKEKMERYPKVVLRVQFPDRHVLQGFFRPLETVGAVRHFVRTHLDDAQLSFYLFVAPPKTILDDPSVTLFQVRSSPVFLKFLCLLSARHPLLHIHISAFFLLCCSFISSSTAPSCSSSAGPDEPVLPPEPATSPQKPEPTSHNQADKPARTEPGKVPKWLKLPGQEKATTEQVNLGCCHGNAFKHPLLSVSERMHGCESSVTCQRLALGLLFSKQQKLQKLLFVLLQTSFSFL</sequence>
<dbReference type="Gene3D" id="3.10.20.90">
    <property type="entry name" value="Phosphatidylinositol 3-kinase Catalytic Subunit, Chain A, domain 1"/>
    <property type="match status" value="2"/>
</dbReference>
<feature type="region of interest" description="Disordered" evidence="1">
    <location>
        <begin position="181"/>
        <end position="266"/>
    </location>
</feature>
<feature type="region of interest" description="Disordered" evidence="1">
    <location>
        <begin position="448"/>
        <end position="491"/>
    </location>
</feature>
<reference evidence="3" key="2">
    <citation type="submission" date="2025-09" db="UniProtKB">
        <authorList>
            <consortium name="Ensembl"/>
        </authorList>
    </citation>
    <scope>IDENTIFICATION</scope>
</reference>
<evidence type="ECO:0000259" key="2">
    <source>
        <dbReference type="PROSITE" id="PS50898"/>
    </source>
</evidence>
<dbReference type="PANTHER" id="PTHR46467:SF1">
    <property type="entry name" value="TETHER CONTAINING UBX DOMAIN FOR GLUT4"/>
    <property type="match status" value="1"/>
</dbReference>
<dbReference type="InterPro" id="IPR003116">
    <property type="entry name" value="RBD_dom"/>
</dbReference>